<keyword evidence="5" id="KW-1185">Reference proteome</keyword>
<dbReference type="InterPro" id="IPR036761">
    <property type="entry name" value="TTHA0802/YceI-like_sf"/>
</dbReference>
<organism evidence="4 5">
    <name type="scientific">Corynebacterium casei LMG S-19264</name>
    <dbReference type="NCBI Taxonomy" id="1285583"/>
    <lineage>
        <taxon>Bacteria</taxon>
        <taxon>Bacillati</taxon>
        <taxon>Actinomycetota</taxon>
        <taxon>Actinomycetes</taxon>
        <taxon>Mycobacteriales</taxon>
        <taxon>Corynebacteriaceae</taxon>
        <taxon>Corynebacterium</taxon>
    </lineage>
</organism>
<evidence type="ECO:0000256" key="1">
    <source>
        <dbReference type="ARBA" id="ARBA00008812"/>
    </source>
</evidence>
<accession>A0ABN4CE56</accession>
<feature type="transmembrane region" description="Helical" evidence="2">
    <location>
        <begin position="12"/>
        <end position="36"/>
    </location>
</feature>
<feature type="domain" description="Lipid/polyisoprenoid-binding YceI-like" evidence="3">
    <location>
        <begin position="61"/>
        <end position="232"/>
    </location>
</feature>
<gene>
    <name evidence="4" type="ORF">CCASEI_07135</name>
</gene>
<evidence type="ECO:0000256" key="2">
    <source>
        <dbReference type="SAM" id="Phobius"/>
    </source>
</evidence>
<keyword evidence="2" id="KW-0472">Membrane</keyword>
<evidence type="ECO:0000259" key="3">
    <source>
        <dbReference type="SMART" id="SM00867"/>
    </source>
</evidence>
<dbReference type="PANTHER" id="PTHR34406:SF1">
    <property type="entry name" value="PROTEIN YCEI"/>
    <property type="match status" value="1"/>
</dbReference>
<dbReference type="SUPFAM" id="SSF101874">
    <property type="entry name" value="YceI-like"/>
    <property type="match status" value="1"/>
</dbReference>
<dbReference type="InterPro" id="IPR007372">
    <property type="entry name" value="Lipid/polyisoprenoid-bd_YceI"/>
</dbReference>
<dbReference type="RefSeq" id="WP_006823672.1">
    <property type="nucleotide sequence ID" value="NZ_CP004350.1"/>
</dbReference>
<keyword evidence="2" id="KW-0812">Transmembrane</keyword>
<dbReference type="Pfam" id="PF04264">
    <property type="entry name" value="YceI"/>
    <property type="match status" value="1"/>
</dbReference>
<dbReference type="EMBL" id="CP004350">
    <property type="protein sequence ID" value="AHI19998.1"/>
    <property type="molecule type" value="Genomic_DNA"/>
</dbReference>
<dbReference type="PANTHER" id="PTHR34406">
    <property type="entry name" value="PROTEIN YCEI"/>
    <property type="match status" value="1"/>
</dbReference>
<dbReference type="GeneID" id="82877576"/>
<protein>
    <recommendedName>
        <fullName evidence="3">Lipid/polyisoprenoid-binding YceI-like domain-containing protein</fullName>
    </recommendedName>
</protein>
<dbReference type="Proteomes" id="UP000019226">
    <property type="component" value="Chromosome"/>
</dbReference>
<reference evidence="5" key="1">
    <citation type="submission" date="2013-02" db="EMBL/GenBank/DDBJ databases">
        <title>The complete genome sequence of Corynebacterium casei LMG S-19264 (=DSM 44701).</title>
        <authorList>
            <person name="Ruckert C."/>
            <person name="Albersmeier A."/>
            <person name="Kalinowski J."/>
        </authorList>
    </citation>
    <scope>NUCLEOTIDE SEQUENCE [LARGE SCALE GENOMIC DNA]</scope>
    <source>
        <strain evidence="5">LMG S-19264</strain>
    </source>
</reference>
<proteinExistence type="inferred from homology"/>
<evidence type="ECO:0000313" key="4">
    <source>
        <dbReference type="EMBL" id="AHI19998.1"/>
    </source>
</evidence>
<dbReference type="SMART" id="SM00867">
    <property type="entry name" value="YceI"/>
    <property type="match status" value="1"/>
</dbReference>
<keyword evidence="2" id="KW-1133">Transmembrane helix</keyword>
<sequence>MLKKIFYNRKIMVPIFIVIIVGLTLVALVPMFYTLFMGSGVKTEPINAERTEPASTELDGNWEVIQGNAHNYSSVGFTFGEVLPAEVTVTSGSTKHVSGQAEITDGTVESAAITVDMAELSTDKQVRDQNMKDKLFETDQFPEATFELTEPVDLSTLPEDGTLGEVELTGDLAIKDTTKNVTAPFQAVRDGDTILLGGDIQINRLDFNVITPDMIAAKIEEEGAVNVRVALGKIEE</sequence>
<comment type="similarity">
    <text evidence="1">Belongs to the UPF0312 family.</text>
</comment>
<dbReference type="Gene3D" id="2.40.128.110">
    <property type="entry name" value="Lipid/polyisoprenoid-binding, YceI-like"/>
    <property type="match status" value="1"/>
</dbReference>
<name>A0ABN4CE56_9CORY</name>
<evidence type="ECO:0000313" key="5">
    <source>
        <dbReference type="Proteomes" id="UP000019226"/>
    </source>
</evidence>